<dbReference type="RefSeq" id="XP_007431965.1">
    <property type="nucleotide sequence ID" value="XM_007431903.2"/>
</dbReference>
<dbReference type="CTD" id="9858"/>
<feature type="compositionally biased region" description="Basic and acidic residues" evidence="1">
    <location>
        <begin position="305"/>
        <end position="316"/>
    </location>
</feature>
<evidence type="ECO:0000259" key="2">
    <source>
        <dbReference type="Pfam" id="PF15740"/>
    </source>
</evidence>
<dbReference type="GeneID" id="103053304"/>
<feature type="region of interest" description="Disordered" evidence="1">
    <location>
        <begin position="143"/>
        <end position="172"/>
    </location>
</feature>
<gene>
    <name evidence="4" type="primary">PPP1R26</name>
</gene>
<feature type="region of interest" description="Disordered" evidence="1">
    <location>
        <begin position="102"/>
        <end position="131"/>
    </location>
</feature>
<feature type="region of interest" description="Disordered" evidence="1">
    <location>
        <begin position="1094"/>
        <end position="1122"/>
    </location>
</feature>
<evidence type="ECO:0000313" key="3">
    <source>
        <dbReference type="Proteomes" id="UP000695026"/>
    </source>
</evidence>
<reference evidence="4" key="1">
    <citation type="submission" date="2025-08" db="UniProtKB">
        <authorList>
            <consortium name="RefSeq"/>
        </authorList>
    </citation>
    <scope>IDENTIFICATION</scope>
    <source>
        <tissue evidence="4">Liver</tissue>
    </source>
</reference>
<dbReference type="KEGG" id="pbi:103053304"/>
<feature type="region of interest" description="Disordered" evidence="1">
    <location>
        <begin position="263"/>
        <end position="316"/>
    </location>
</feature>
<dbReference type="GO" id="GO:0004864">
    <property type="term" value="F:protein phosphatase inhibitor activity"/>
    <property type="evidence" value="ECO:0007669"/>
    <property type="project" value="InterPro"/>
</dbReference>
<dbReference type="Pfam" id="PF15740">
    <property type="entry name" value="PPP1R26_N"/>
    <property type="match status" value="1"/>
</dbReference>
<dbReference type="OrthoDB" id="9939953at2759"/>
<dbReference type="InterPro" id="IPR026130">
    <property type="entry name" value="PPP1R26"/>
</dbReference>
<feature type="compositionally biased region" description="Basic and acidic residues" evidence="1">
    <location>
        <begin position="1187"/>
        <end position="1200"/>
    </location>
</feature>
<dbReference type="Proteomes" id="UP000695026">
    <property type="component" value="Unplaced"/>
</dbReference>
<dbReference type="PANTHER" id="PTHR15724:SF0">
    <property type="entry name" value="PROTEIN PHOSPHATASE 1 REGULATORY SUBUNIT 26"/>
    <property type="match status" value="1"/>
</dbReference>
<organism evidence="3 4">
    <name type="scientific">Python bivittatus</name>
    <name type="common">Burmese python</name>
    <name type="synonym">Python molurus bivittatus</name>
    <dbReference type="NCBI Taxonomy" id="176946"/>
    <lineage>
        <taxon>Eukaryota</taxon>
        <taxon>Metazoa</taxon>
        <taxon>Chordata</taxon>
        <taxon>Craniata</taxon>
        <taxon>Vertebrata</taxon>
        <taxon>Euteleostomi</taxon>
        <taxon>Lepidosauria</taxon>
        <taxon>Squamata</taxon>
        <taxon>Bifurcata</taxon>
        <taxon>Unidentata</taxon>
        <taxon>Episquamata</taxon>
        <taxon>Toxicofera</taxon>
        <taxon>Serpentes</taxon>
        <taxon>Henophidia</taxon>
        <taxon>Pythonidae</taxon>
        <taxon>Python</taxon>
    </lineage>
</organism>
<dbReference type="InterPro" id="IPR031474">
    <property type="entry name" value="PPP1R26_N"/>
</dbReference>
<keyword evidence="3" id="KW-1185">Reference proteome</keyword>
<proteinExistence type="predicted"/>
<evidence type="ECO:0000313" key="4">
    <source>
        <dbReference type="RefSeq" id="XP_007431965.1"/>
    </source>
</evidence>
<protein>
    <submittedName>
        <fullName evidence="4">Protein phosphatase 1 regulatory subunit 26</fullName>
    </submittedName>
</protein>
<feature type="domain" description="Protein phosphatase 1 regulatory subunit 26 N-terminal" evidence="2">
    <location>
        <begin position="1"/>
        <end position="835"/>
    </location>
</feature>
<feature type="compositionally biased region" description="Polar residues" evidence="1">
    <location>
        <begin position="146"/>
        <end position="160"/>
    </location>
</feature>
<dbReference type="AlphaFoldDB" id="A0A9F2WBN7"/>
<feature type="region of interest" description="Disordered" evidence="1">
    <location>
        <begin position="1147"/>
        <end position="1200"/>
    </location>
</feature>
<feature type="compositionally biased region" description="Polar residues" evidence="1">
    <location>
        <begin position="266"/>
        <end position="279"/>
    </location>
</feature>
<dbReference type="OMA" id="PWPSRKA"/>
<sequence length="1200" mass="132860">MFLMNTSPLVALQRKWEPFPQSRNCRYPVCFSESEEDLARTAVNAKVQMIINNLQSEEVALGASSEYGCIMQKKQKGSKDSGHRFRRNDQRLQEHIKYTLRNCPADSDGMDMEDSAEFGPLSLNSDSDDSVDRDIEEAIQEYLRNKGQNIPPQPNNTENLPSKDEDQPVQQEYPSHDVACRLCPAGCGPVSVAQQYVVSDHVGDNVVQWASSPCSASSDDSFEQSIKAEIEQFLKKKKQQARKKITRRNKQFHQREEFQEKLAVSQKGSINRGNRNSLKQGGKVYFPKQHPELRSISTPKCLKSKTREEPAALKAEREADFSTPTVCYSSILEESKKSGKRQMLCNAGREERVSIDLSDSSSDDGIEEAIQRYQLEKIKKGPESRAAYVSLQKEEFSARKAENISPSLTSSLPEITQKAQSCRRKDASAKPAILSRLGATCNDLGKSRSHSPPEDSFAKCAVTFQASCRADTAAELMCAEAILDISKTILPPPTASDSKLFTASPFFPSQNMLPSQHDSDNTVDSDDSIEQEIRAFLAVKAKTEHLIAKSREVSHAFQMPPSLGQSNEQTQSSRQMFPKCLKLPLNRKKKLKRKSEVVTQNEDAQLIFSEMDYLDRNLSKSSVTQLKDERTGKVVIYPKDTLTTISSISLANPLSHAFHGSGSLVENVTRGQQKYGADDKSSSFDSDEDLDTAIKDLLRSKRKLKKKSKDQRVHCKRKVRFGDAEMHIFYKNERDSQPQTPTLLKKCLVSSRRDREGNVKKEPLRKPKGTIEFEHECKKECQTKPTSGAEIQEATKTHPCLWAVTSLADDSSSIDSDDSIEQEIQRFLAEKAKASTRVGVLPDASGVAETFGADKPQAALSKAKWQLLRCGGSASQKEGKKMERLDPPVPELSSCLRCAGETEENASHPSEQVRSFMEDGGSQAQVANTHTVETKGIELPVKRAAVQRKDIWDDRLDQRALSSGKGKAESCKWQNYFKTIPSFKRKSSYEFKISSKFLAGLKGGGNKKKSLLLGKKQGINLSMLKKHGGILAANSFGEKSLPKEIVDSRSEAGIREVDQGPGFQARSLCPCRQEGNGSAQETTVSNEVVNSAKHPVKGHKVDSSQSPPLQEPGIEETREVTASPGVTLAEVPAREGKILEYSSSWAKGKVPDSPCDLSTEGNTTSQGRIAEEQTQHLPEVTGGPMGEHTHCLLKTKDSGL</sequence>
<evidence type="ECO:0000256" key="1">
    <source>
        <dbReference type="SAM" id="MobiDB-lite"/>
    </source>
</evidence>
<name>A0A9F2WBN7_PYTBI</name>
<accession>A0A9F2WBN7</accession>
<dbReference type="PANTHER" id="PTHR15724">
    <property type="entry name" value="PROTEIN PHOSPHATASE 1 REGULATORY SUBUNIT 26"/>
    <property type="match status" value="1"/>
</dbReference>